<dbReference type="AlphaFoldDB" id="M2RFV3"/>
<keyword evidence="3 9" id="KW-0732">Signal</keyword>
<evidence type="ECO:0000259" key="11">
    <source>
        <dbReference type="PROSITE" id="PS51210"/>
    </source>
</evidence>
<dbReference type="PANTHER" id="PTHR10728">
    <property type="entry name" value="CYTOSOLIC PHOSPHOLIPASE A2"/>
    <property type="match status" value="1"/>
</dbReference>
<dbReference type="PANTHER" id="PTHR10728:SF33">
    <property type="entry name" value="LYSOPHOSPHOLIPASE 1-RELATED"/>
    <property type="match status" value="1"/>
</dbReference>
<evidence type="ECO:0000256" key="7">
    <source>
        <dbReference type="ARBA" id="ARBA00023180"/>
    </source>
</evidence>
<feature type="domain" description="PLA2c" evidence="11">
    <location>
        <begin position="45"/>
        <end position="583"/>
    </location>
</feature>
<evidence type="ECO:0000256" key="1">
    <source>
        <dbReference type="ARBA" id="ARBA00008780"/>
    </source>
</evidence>
<gene>
    <name evidence="12" type="ORF">CERSUDRAFT_50016</name>
</gene>
<dbReference type="EC" id="3.1.1.5" evidence="2 9"/>
<keyword evidence="13" id="KW-1185">Reference proteome</keyword>
<keyword evidence="5 8" id="KW-0442">Lipid degradation</keyword>
<dbReference type="GO" id="GO:0004623">
    <property type="term" value="F:phospholipase A2 activity"/>
    <property type="evidence" value="ECO:0007669"/>
    <property type="project" value="TreeGrafter"/>
</dbReference>
<evidence type="ECO:0000256" key="2">
    <source>
        <dbReference type="ARBA" id="ARBA00013274"/>
    </source>
</evidence>
<dbReference type="PROSITE" id="PS51210">
    <property type="entry name" value="PLA2C"/>
    <property type="match status" value="1"/>
</dbReference>
<keyword evidence="4 8" id="KW-0378">Hydrolase</keyword>
<organism evidence="12 13">
    <name type="scientific">Ceriporiopsis subvermispora (strain B)</name>
    <name type="common">White-rot fungus</name>
    <name type="synonym">Gelatoporia subvermispora</name>
    <dbReference type="NCBI Taxonomy" id="914234"/>
    <lineage>
        <taxon>Eukaryota</taxon>
        <taxon>Fungi</taxon>
        <taxon>Dikarya</taxon>
        <taxon>Basidiomycota</taxon>
        <taxon>Agaricomycotina</taxon>
        <taxon>Agaricomycetes</taxon>
        <taxon>Polyporales</taxon>
        <taxon>Gelatoporiaceae</taxon>
        <taxon>Gelatoporia</taxon>
    </lineage>
</organism>
<dbReference type="EMBL" id="KB445796">
    <property type="protein sequence ID" value="EMD37706.1"/>
    <property type="molecule type" value="Genomic_DNA"/>
</dbReference>
<reference evidence="12 13" key="1">
    <citation type="journal article" date="2012" name="Proc. Natl. Acad. Sci. U.S.A.">
        <title>Comparative genomics of Ceriporiopsis subvermispora and Phanerochaete chrysosporium provide insight into selective ligninolysis.</title>
        <authorList>
            <person name="Fernandez-Fueyo E."/>
            <person name="Ruiz-Duenas F.J."/>
            <person name="Ferreira P."/>
            <person name="Floudas D."/>
            <person name="Hibbett D.S."/>
            <person name="Canessa P."/>
            <person name="Larrondo L.F."/>
            <person name="James T.Y."/>
            <person name="Seelenfreund D."/>
            <person name="Lobos S."/>
            <person name="Polanco R."/>
            <person name="Tello M."/>
            <person name="Honda Y."/>
            <person name="Watanabe T."/>
            <person name="Watanabe T."/>
            <person name="Ryu J.S."/>
            <person name="Kubicek C.P."/>
            <person name="Schmoll M."/>
            <person name="Gaskell J."/>
            <person name="Hammel K.E."/>
            <person name="St John F.J."/>
            <person name="Vanden Wymelenberg A."/>
            <person name="Sabat G."/>
            <person name="Splinter BonDurant S."/>
            <person name="Syed K."/>
            <person name="Yadav J.S."/>
            <person name="Doddapaneni H."/>
            <person name="Subramanian V."/>
            <person name="Lavin J.L."/>
            <person name="Oguiza J.A."/>
            <person name="Perez G."/>
            <person name="Pisabarro A.G."/>
            <person name="Ramirez L."/>
            <person name="Santoyo F."/>
            <person name="Master E."/>
            <person name="Coutinho P.M."/>
            <person name="Henrissat B."/>
            <person name="Lombard V."/>
            <person name="Magnuson J.K."/>
            <person name="Kuees U."/>
            <person name="Hori C."/>
            <person name="Igarashi K."/>
            <person name="Samejima M."/>
            <person name="Held B.W."/>
            <person name="Barry K.W."/>
            <person name="LaButti K.M."/>
            <person name="Lapidus A."/>
            <person name="Lindquist E.A."/>
            <person name="Lucas S.M."/>
            <person name="Riley R."/>
            <person name="Salamov A.A."/>
            <person name="Hoffmeister D."/>
            <person name="Schwenk D."/>
            <person name="Hadar Y."/>
            <person name="Yarden O."/>
            <person name="de Vries R.P."/>
            <person name="Wiebenga A."/>
            <person name="Stenlid J."/>
            <person name="Eastwood D."/>
            <person name="Grigoriev I.V."/>
            <person name="Berka R.M."/>
            <person name="Blanchette R.A."/>
            <person name="Kersten P."/>
            <person name="Martinez A.T."/>
            <person name="Vicuna R."/>
            <person name="Cullen D."/>
        </authorList>
    </citation>
    <scope>NUCLEOTIDE SEQUENCE [LARGE SCALE GENOMIC DNA]</scope>
    <source>
        <strain evidence="12 13">B</strain>
    </source>
</reference>
<dbReference type="InterPro" id="IPR002642">
    <property type="entry name" value="LysoPLipase_cat_dom"/>
</dbReference>
<evidence type="ECO:0000256" key="6">
    <source>
        <dbReference type="ARBA" id="ARBA00023098"/>
    </source>
</evidence>
<dbReference type="GO" id="GO:0004622">
    <property type="term" value="F:phosphatidylcholine lysophospholipase activity"/>
    <property type="evidence" value="ECO:0007669"/>
    <property type="project" value="UniProtKB-EC"/>
</dbReference>
<dbReference type="GO" id="GO:0005829">
    <property type="term" value="C:cytosol"/>
    <property type="evidence" value="ECO:0007669"/>
    <property type="project" value="TreeGrafter"/>
</dbReference>
<dbReference type="Pfam" id="PF01735">
    <property type="entry name" value="PLA2_B"/>
    <property type="match status" value="1"/>
</dbReference>
<accession>M2RFV3</accession>
<dbReference type="SUPFAM" id="SSF52151">
    <property type="entry name" value="FabD/lysophospholipase-like"/>
    <property type="match status" value="1"/>
</dbReference>
<keyword evidence="10" id="KW-1133">Transmembrane helix</keyword>
<evidence type="ECO:0000256" key="4">
    <source>
        <dbReference type="ARBA" id="ARBA00022801"/>
    </source>
</evidence>
<dbReference type="STRING" id="914234.M2RFV3"/>
<comment type="catalytic activity">
    <reaction evidence="9">
        <text>a 1-acyl-sn-glycero-3-phosphocholine + H2O = sn-glycerol 3-phosphocholine + a fatty acid + H(+)</text>
        <dbReference type="Rhea" id="RHEA:15177"/>
        <dbReference type="ChEBI" id="CHEBI:15377"/>
        <dbReference type="ChEBI" id="CHEBI:15378"/>
        <dbReference type="ChEBI" id="CHEBI:16870"/>
        <dbReference type="ChEBI" id="CHEBI:28868"/>
        <dbReference type="ChEBI" id="CHEBI:58168"/>
        <dbReference type="EC" id="3.1.1.5"/>
    </reaction>
</comment>
<name>M2RFV3_CERS8</name>
<proteinExistence type="inferred from homology"/>
<evidence type="ECO:0000256" key="9">
    <source>
        <dbReference type="RuleBase" id="RU362103"/>
    </source>
</evidence>
<dbReference type="OrthoDB" id="4084751at2759"/>
<comment type="similarity">
    <text evidence="1 9">Belongs to the lysophospholipase family.</text>
</comment>
<keyword evidence="10" id="KW-0472">Membrane</keyword>
<evidence type="ECO:0000256" key="3">
    <source>
        <dbReference type="ARBA" id="ARBA00022729"/>
    </source>
</evidence>
<protein>
    <recommendedName>
        <fullName evidence="2 9">Lysophospholipase</fullName>
        <ecNumber evidence="2 9">3.1.1.5</ecNumber>
    </recommendedName>
</protein>
<keyword evidence="7" id="KW-0325">Glycoprotein</keyword>
<keyword evidence="6 8" id="KW-0443">Lipid metabolism</keyword>
<evidence type="ECO:0000256" key="8">
    <source>
        <dbReference type="PROSITE-ProRule" id="PRU00555"/>
    </source>
</evidence>
<dbReference type="Proteomes" id="UP000016930">
    <property type="component" value="Unassembled WGS sequence"/>
</dbReference>
<evidence type="ECO:0000313" key="12">
    <source>
        <dbReference type="EMBL" id="EMD37706.1"/>
    </source>
</evidence>
<feature type="signal peptide" evidence="9">
    <location>
        <begin position="1"/>
        <end position="25"/>
    </location>
</feature>
<feature type="chain" id="PRO_5005140153" description="Lysophospholipase" evidence="9">
    <location>
        <begin position="26"/>
        <end position="640"/>
    </location>
</feature>
<keyword evidence="10" id="KW-0812">Transmembrane</keyword>
<evidence type="ECO:0000256" key="5">
    <source>
        <dbReference type="ARBA" id="ARBA00022963"/>
    </source>
</evidence>
<dbReference type="InterPro" id="IPR016035">
    <property type="entry name" value="Acyl_Trfase/lysoPLipase"/>
</dbReference>
<dbReference type="Gene3D" id="3.40.1090.10">
    <property type="entry name" value="Cytosolic phospholipase A2 catalytic domain"/>
    <property type="match status" value="1"/>
</dbReference>
<sequence>MSPPRLPRSFLLACVFLRSVLLALAQGSVTDYAPVTNIPCPNISSDPLIRVFTPQNQSLHPEEEAYISTRESTVLPDAWSDWIGNGSNIGYNMSLFQGNLPKIGIAISGGGYRAALYGAGVLSGFDARVPASKKAGTGGLLQVSSYLSALSGSIYFNDFPNITDMVNGNDELSGWILDLDLATPDGVDLFNDDNQHFYGSIVWSVMAKAALAINFFTNDSGHGAGQIWSDMPAIPSFAQHQVPMPIIMADSRPVDDNSTGALPPGPVVYEITPFEFGSWDPNLSAMMNLSFTGTHLNNGQPDNDTACVQRFDQTGFVMGTSASLFNQILDVATNTLSGFGDDGAGLLYVLKRQLQEVRTRADDVANWPNPFNGVKPDTFEDSGSRWLELVDGSTNGENVPLGQLFVKARNLDVVVGVDASANDANDWPNGSSIIASQNRMNTILNTSHQGFPPIPATEEDFISMGVRERPTFFGCNPTQNPPEFPLMIYMPNSPPLNGDNPVSNTGTFKLSYTALHTQLFLQQVLDNVNGGFLPNSNSPDPDFGKCVQCAAIDRARFRLSPVPARSNYCAQCFVRYCFDPNDPPSVDEVPGRQQVFVDPQPTGFSKIEDLFKDHKAAWIGGGVGLIVLMAGLIGFLYVLL</sequence>
<feature type="transmembrane region" description="Helical" evidence="10">
    <location>
        <begin position="616"/>
        <end position="639"/>
    </location>
</feature>
<dbReference type="SMART" id="SM00022">
    <property type="entry name" value="PLAc"/>
    <property type="match status" value="1"/>
</dbReference>
<dbReference type="GO" id="GO:0046475">
    <property type="term" value="P:glycerophospholipid catabolic process"/>
    <property type="evidence" value="ECO:0007669"/>
    <property type="project" value="TreeGrafter"/>
</dbReference>
<evidence type="ECO:0000256" key="10">
    <source>
        <dbReference type="SAM" id="Phobius"/>
    </source>
</evidence>
<dbReference type="HOGENOM" id="CLU_014602_1_0_1"/>
<evidence type="ECO:0000313" key="13">
    <source>
        <dbReference type="Proteomes" id="UP000016930"/>
    </source>
</evidence>